<protein>
    <recommendedName>
        <fullName evidence="1">NB-ARC domain-containing protein</fullName>
    </recommendedName>
</protein>
<reference evidence="2 3" key="1">
    <citation type="journal article" date="2018" name="PLoS Genet.">
        <title>Population sequencing reveals clonal diversity and ancestral inbreeding in the grapevine cultivar Chardonnay.</title>
        <authorList>
            <person name="Roach M.J."/>
            <person name="Johnson D.L."/>
            <person name="Bohlmann J."/>
            <person name="van Vuuren H.J."/>
            <person name="Jones S.J."/>
            <person name="Pretorius I.S."/>
            <person name="Schmidt S.A."/>
            <person name="Borneman A.R."/>
        </authorList>
    </citation>
    <scope>NUCLEOTIDE SEQUENCE [LARGE SCALE GENOMIC DNA]</scope>
    <source>
        <strain evidence="3">cv. Chardonnay</strain>
        <tissue evidence="2">Leaf</tissue>
    </source>
</reference>
<dbReference type="Proteomes" id="UP000288805">
    <property type="component" value="Unassembled WGS sequence"/>
</dbReference>
<accession>A0A438C2H4</accession>
<proteinExistence type="predicted"/>
<organism evidence="2 3">
    <name type="scientific">Vitis vinifera</name>
    <name type="common">Grape</name>
    <dbReference type="NCBI Taxonomy" id="29760"/>
    <lineage>
        <taxon>Eukaryota</taxon>
        <taxon>Viridiplantae</taxon>
        <taxon>Streptophyta</taxon>
        <taxon>Embryophyta</taxon>
        <taxon>Tracheophyta</taxon>
        <taxon>Spermatophyta</taxon>
        <taxon>Magnoliopsida</taxon>
        <taxon>eudicotyledons</taxon>
        <taxon>Gunneridae</taxon>
        <taxon>Pentapetalae</taxon>
        <taxon>rosids</taxon>
        <taxon>Vitales</taxon>
        <taxon>Vitaceae</taxon>
        <taxon>Viteae</taxon>
        <taxon>Vitis</taxon>
    </lineage>
</organism>
<evidence type="ECO:0000313" key="2">
    <source>
        <dbReference type="EMBL" id="RVW17442.1"/>
    </source>
</evidence>
<gene>
    <name evidence="2" type="ORF">CK203_085545</name>
</gene>
<dbReference type="GO" id="GO:0043531">
    <property type="term" value="F:ADP binding"/>
    <property type="evidence" value="ECO:0007669"/>
    <property type="project" value="InterPro"/>
</dbReference>
<feature type="domain" description="NB-ARC" evidence="1">
    <location>
        <begin position="1"/>
        <end position="45"/>
    </location>
</feature>
<dbReference type="InterPro" id="IPR027417">
    <property type="entry name" value="P-loop_NTPase"/>
</dbReference>
<sequence>MAGVGKTTLLKQVAQQAKQQRLFTRQAYMNVSWTRDSDKRQEGIANFDKELQNVGLTTLEAQCG</sequence>
<evidence type="ECO:0000259" key="1">
    <source>
        <dbReference type="Pfam" id="PF00931"/>
    </source>
</evidence>
<dbReference type="EMBL" id="QGNW01002577">
    <property type="protein sequence ID" value="RVW17442.1"/>
    <property type="molecule type" value="Genomic_DNA"/>
</dbReference>
<name>A0A438C2H4_VITVI</name>
<dbReference type="AlphaFoldDB" id="A0A438C2H4"/>
<dbReference type="SUPFAM" id="SSF52540">
    <property type="entry name" value="P-loop containing nucleoside triphosphate hydrolases"/>
    <property type="match status" value="1"/>
</dbReference>
<dbReference type="Gene3D" id="3.40.50.300">
    <property type="entry name" value="P-loop containing nucleotide triphosphate hydrolases"/>
    <property type="match status" value="1"/>
</dbReference>
<dbReference type="Pfam" id="PF00931">
    <property type="entry name" value="NB-ARC"/>
    <property type="match status" value="1"/>
</dbReference>
<evidence type="ECO:0000313" key="3">
    <source>
        <dbReference type="Proteomes" id="UP000288805"/>
    </source>
</evidence>
<dbReference type="InterPro" id="IPR002182">
    <property type="entry name" value="NB-ARC"/>
</dbReference>
<comment type="caution">
    <text evidence="2">The sequence shown here is derived from an EMBL/GenBank/DDBJ whole genome shotgun (WGS) entry which is preliminary data.</text>
</comment>